<feature type="transmembrane region" description="Helical" evidence="16">
    <location>
        <begin position="274"/>
        <end position="294"/>
    </location>
</feature>
<evidence type="ECO:0000256" key="3">
    <source>
        <dbReference type="ARBA" id="ARBA00007222"/>
    </source>
</evidence>
<dbReference type="Proteomes" id="UP000198372">
    <property type="component" value="Unassembled WGS sequence"/>
</dbReference>
<dbReference type="InterPro" id="IPR027005">
    <property type="entry name" value="PMT-like"/>
</dbReference>
<feature type="region of interest" description="Disordered" evidence="15">
    <location>
        <begin position="80"/>
        <end position="112"/>
    </location>
</feature>
<evidence type="ECO:0000259" key="17">
    <source>
        <dbReference type="PROSITE" id="PS50919"/>
    </source>
</evidence>
<dbReference type="STRING" id="269621.A0A238F8Z9"/>
<proteinExistence type="inferred from homology"/>
<dbReference type="PANTHER" id="PTHR10050:SF50">
    <property type="entry name" value="DOLICHYL-PHOSPHATE-MANNOSE--PROTEIN MANNOSYLTRANSFERASE 1-RELATED"/>
    <property type="match status" value="1"/>
</dbReference>
<dbReference type="InterPro" id="IPR032421">
    <property type="entry name" value="PMT_4TMC"/>
</dbReference>
<evidence type="ECO:0000256" key="12">
    <source>
        <dbReference type="ARBA" id="ARBA00023180"/>
    </source>
</evidence>
<feature type="domain" description="MIR" evidence="17">
    <location>
        <begin position="564"/>
        <end position="620"/>
    </location>
</feature>
<evidence type="ECO:0000256" key="13">
    <source>
        <dbReference type="ARBA" id="ARBA00045085"/>
    </source>
</evidence>
<feature type="compositionally biased region" description="Pro residues" evidence="15">
    <location>
        <begin position="1012"/>
        <end position="1024"/>
    </location>
</feature>
<feature type="transmembrane region" description="Helical" evidence="16">
    <location>
        <begin position="788"/>
        <end position="807"/>
    </location>
</feature>
<feature type="transmembrane region" description="Helical" evidence="16">
    <location>
        <begin position="223"/>
        <end position="244"/>
    </location>
</feature>
<keyword evidence="6" id="KW-0808">Transferase</keyword>
<evidence type="ECO:0000256" key="4">
    <source>
        <dbReference type="ARBA" id="ARBA00012839"/>
    </source>
</evidence>
<name>A0A238F8Z9_9BASI</name>
<dbReference type="InterPro" id="IPR003342">
    <property type="entry name" value="ArnT-like_N"/>
</dbReference>
<feature type="domain" description="MIR" evidence="17">
    <location>
        <begin position="422"/>
        <end position="476"/>
    </location>
</feature>
<keyword evidence="12" id="KW-0325">Glycoprotein</keyword>
<keyword evidence="11 16" id="KW-0472">Membrane</keyword>
<dbReference type="Pfam" id="PF02815">
    <property type="entry name" value="MIR"/>
    <property type="match status" value="1"/>
</dbReference>
<accession>A0A238F8Z9</accession>
<comment type="similarity">
    <text evidence="3">Belongs to the glycosyltransferase 39 family.</text>
</comment>
<gene>
    <name evidence="18" type="ORF">BQ2448_1746</name>
</gene>
<keyword evidence="7 16" id="KW-0812">Transmembrane</keyword>
<feature type="transmembrane region" description="Helical" evidence="16">
    <location>
        <begin position="187"/>
        <end position="203"/>
    </location>
</feature>
<feature type="transmembrane region" description="Helical" evidence="16">
    <location>
        <begin position="762"/>
        <end position="781"/>
    </location>
</feature>
<evidence type="ECO:0000256" key="14">
    <source>
        <dbReference type="ARBA" id="ARBA00045102"/>
    </source>
</evidence>
<keyword evidence="19" id="KW-1185">Reference proteome</keyword>
<feature type="compositionally biased region" description="Acidic residues" evidence="15">
    <location>
        <begin position="1035"/>
        <end position="1049"/>
    </location>
</feature>
<sequence length="1094" mass="122768">MESLRTRKGAATAATAATVDPQHHAHHPQSQQQHHAPAAAASAASTGAPSQAIHGNGGSSAYYSAPAAGSSSIPRVEFSATSSRPLSLTKREPRSSLPKGSLKDGRRSTARNTVWDRMGGGFNLGPGEGRVLLGLLLLGSVVRLYKIGRPSSVVFDEVHFGGQVTRGRPFANKYLQSRFFMDVHPPLAKLLIALMAYIGGFQGGSFDFKEIGREYGPDHVPYILMRLLPAVLGLFVIPIAYLTLRGLQTRPTTALLGALFITFENGLITQSRFILLDSPLIFFTALSTLFWVGFSNENEVPRDRSGRVGPFSRRWWIWLTLTGLALGAVLSCKWVGLFTIATIGVLTILQLWTLLGDLRVPIPLLVRHFVARALCLIAIPIVFYMVMFKIHFAILSNSGEGDGFMSSEFQHTLRGHGMEDTFADVMIGSTITVRHFRTQGGYLHSHPSNYPGGSKQQQITLYPHRDENNNWIVLNSTADPDRPDPQTDSPPRPLQDRDIIVLHHISTNKKLHSHDIRPPISEVDYQNEVSAYGFEGFEGDANDHFSIEIDQMETDTKHGGRNAKKRVQTLRTRFRLRHLLTGCYLFSHKVKLPEWGFEQQEVTCNKNPSHDNALWYIETNEHAALPSTSPRVNYRRPGFFSKFFELQKVMWLTNAGLTDRHAYDSRPHSWPLLRRGINFWVKDHRQIYLIGNPFVWYLATFSVLAYFGIRGLLILRWQRGYKDFAHSQVVFYDGVCGFLMLGWFLHFFPFFLMSRQLFLHHYFPALYFSILLSASVFDLATSFLKPKFRLQAVVLFALAAMATYWYFSPLTYAGVWTHEQCIRAQWRPHWDFSCDDFLSKDALKKQVPVDRDGADPSGTSTTAVVNELLPGRNAFGDDMIKAPVSSIIPGDPLATAVAAAGPDDPSTTIIPEDRPEAMVLPPAAQQETDLVPPPARAAVGENAAPADAVGPKDEAVEKLEAVKEMARNAEERFEEEQKAKQLKKMEAQEEEVREEREEAKKYLEIRERPVKPVAPKPKPKPAPVKAPAEKVIINADDDDDEEEEKEAEVDAYVRKLRAQRKYNDDEDEDDDDDEDFNIKNVGKPVLDEDLPELG</sequence>
<protein>
    <recommendedName>
        <fullName evidence="4">dolichyl-phosphate-mannose--protein mannosyltransferase</fullName>
        <ecNumber evidence="4">2.4.1.109</ecNumber>
    </recommendedName>
</protein>
<feature type="transmembrane region" description="Helical" evidence="16">
    <location>
        <begin position="369"/>
        <end position="388"/>
    </location>
</feature>
<dbReference type="GO" id="GO:0031502">
    <property type="term" value="C:dolichyl-phosphate-mannose-protein mannosyltransferase complex"/>
    <property type="evidence" value="ECO:0007669"/>
    <property type="project" value="UniProtKB-ARBA"/>
</dbReference>
<dbReference type="UniPathway" id="UPA00378"/>
<dbReference type="PANTHER" id="PTHR10050">
    <property type="entry name" value="DOLICHYL-PHOSPHATE-MANNOSE--PROTEIN MANNOSYLTRANSFERASE"/>
    <property type="match status" value="1"/>
</dbReference>
<feature type="transmembrane region" description="Helical" evidence="16">
    <location>
        <begin position="694"/>
        <end position="717"/>
    </location>
</feature>
<feature type="region of interest" description="Disordered" evidence="15">
    <location>
        <begin position="970"/>
        <end position="1094"/>
    </location>
</feature>
<evidence type="ECO:0000256" key="11">
    <source>
        <dbReference type="ARBA" id="ARBA00023136"/>
    </source>
</evidence>
<evidence type="ECO:0000313" key="19">
    <source>
        <dbReference type="Proteomes" id="UP000198372"/>
    </source>
</evidence>
<reference evidence="19" key="1">
    <citation type="submission" date="2016-09" db="EMBL/GenBank/DDBJ databases">
        <authorList>
            <person name="Jeantristanb JTB J.-T."/>
            <person name="Ricardo R."/>
        </authorList>
    </citation>
    <scope>NUCLEOTIDE SEQUENCE [LARGE SCALE GENOMIC DNA]</scope>
</reference>
<evidence type="ECO:0000256" key="1">
    <source>
        <dbReference type="ARBA" id="ARBA00004477"/>
    </source>
</evidence>
<dbReference type="FunFam" id="2.80.10.50:FF:000034">
    <property type="entry name" value="Dolichyl-phosphate-mannose-protein mannosyltransferase 1"/>
    <property type="match status" value="1"/>
</dbReference>
<keyword evidence="9" id="KW-0256">Endoplasmic reticulum</keyword>
<dbReference type="Pfam" id="PF16192">
    <property type="entry name" value="PMT_4TMC"/>
    <property type="match status" value="1"/>
</dbReference>
<feature type="transmembrane region" description="Helical" evidence="16">
    <location>
        <begin position="729"/>
        <end position="750"/>
    </location>
</feature>
<dbReference type="SMART" id="SM00472">
    <property type="entry name" value="MIR"/>
    <property type="match status" value="3"/>
</dbReference>
<evidence type="ECO:0000313" key="18">
    <source>
        <dbReference type="EMBL" id="SCV70352.1"/>
    </source>
</evidence>
<evidence type="ECO:0000256" key="2">
    <source>
        <dbReference type="ARBA" id="ARBA00004922"/>
    </source>
</evidence>
<dbReference type="OrthoDB" id="292747at2759"/>
<feature type="compositionally biased region" description="Low complexity" evidence="15">
    <location>
        <begin position="28"/>
        <end position="52"/>
    </location>
</feature>
<dbReference type="Gene3D" id="2.80.10.50">
    <property type="match status" value="1"/>
</dbReference>
<comment type="catalytic activity">
    <reaction evidence="14">
        <text>a di-trans,poly-cis-dolichyl beta-D-mannosyl phosphate + L-seryl-[protein] = 3-O-(alpha-D-mannosyl)-L-seryl-[protein] + a di-trans,poly-cis-dolichyl phosphate + H(+)</text>
        <dbReference type="Rhea" id="RHEA:17377"/>
        <dbReference type="Rhea" id="RHEA-COMP:9863"/>
        <dbReference type="Rhea" id="RHEA-COMP:13546"/>
        <dbReference type="Rhea" id="RHEA-COMP:19498"/>
        <dbReference type="Rhea" id="RHEA-COMP:19501"/>
        <dbReference type="ChEBI" id="CHEBI:15378"/>
        <dbReference type="ChEBI" id="CHEBI:29999"/>
        <dbReference type="ChEBI" id="CHEBI:57683"/>
        <dbReference type="ChEBI" id="CHEBI:58211"/>
        <dbReference type="ChEBI" id="CHEBI:137321"/>
        <dbReference type="EC" id="2.4.1.109"/>
    </reaction>
</comment>
<feature type="compositionally biased region" description="Acidic residues" evidence="15">
    <location>
        <begin position="1064"/>
        <end position="1075"/>
    </location>
</feature>
<dbReference type="AlphaFoldDB" id="A0A238F8Z9"/>
<evidence type="ECO:0000256" key="6">
    <source>
        <dbReference type="ARBA" id="ARBA00022679"/>
    </source>
</evidence>
<feature type="transmembrane region" description="Helical" evidence="16">
    <location>
        <begin position="337"/>
        <end position="357"/>
    </location>
</feature>
<evidence type="ECO:0000256" key="16">
    <source>
        <dbReference type="SAM" id="Phobius"/>
    </source>
</evidence>
<feature type="domain" description="MIR" evidence="17">
    <location>
        <begin position="491"/>
        <end position="550"/>
    </location>
</feature>
<evidence type="ECO:0000256" key="10">
    <source>
        <dbReference type="ARBA" id="ARBA00022989"/>
    </source>
</evidence>
<dbReference type="Pfam" id="PF02366">
    <property type="entry name" value="PMT"/>
    <property type="match status" value="1"/>
</dbReference>
<comment type="subcellular location">
    <subcellularLocation>
        <location evidence="1">Endoplasmic reticulum membrane</location>
        <topology evidence="1">Multi-pass membrane protein</topology>
    </subcellularLocation>
</comment>
<evidence type="ECO:0000256" key="9">
    <source>
        <dbReference type="ARBA" id="ARBA00022824"/>
    </source>
</evidence>
<feature type="transmembrane region" description="Helical" evidence="16">
    <location>
        <begin position="315"/>
        <end position="331"/>
    </location>
</feature>
<feature type="region of interest" description="Disordered" evidence="15">
    <location>
        <begin position="474"/>
        <end position="496"/>
    </location>
</feature>
<dbReference type="SUPFAM" id="SSF82109">
    <property type="entry name" value="MIR domain"/>
    <property type="match status" value="1"/>
</dbReference>
<comment type="pathway">
    <text evidence="2">Protein modification; protein glycosylation.</text>
</comment>
<dbReference type="InterPro" id="IPR036300">
    <property type="entry name" value="MIR_dom_sf"/>
</dbReference>
<dbReference type="CDD" id="cd23283">
    <property type="entry name" value="beta-trefoil_MIR_PMT1-like"/>
    <property type="match status" value="1"/>
</dbReference>
<dbReference type="GO" id="GO:0004169">
    <property type="term" value="F:dolichyl-phosphate-mannose-protein mannosyltransferase activity"/>
    <property type="evidence" value="ECO:0007669"/>
    <property type="project" value="UniProtKB-EC"/>
</dbReference>
<feature type="compositionally biased region" description="Basic and acidic residues" evidence="15">
    <location>
        <begin position="970"/>
        <end position="987"/>
    </location>
</feature>
<feature type="region of interest" description="Disordered" evidence="15">
    <location>
        <begin position="1"/>
        <end position="56"/>
    </location>
</feature>
<dbReference type="EMBL" id="FMSP01000005">
    <property type="protein sequence ID" value="SCV70352.1"/>
    <property type="molecule type" value="Genomic_DNA"/>
</dbReference>
<evidence type="ECO:0000256" key="15">
    <source>
        <dbReference type="SAM" id="MobiDB-lite"/>
    </source>
</evidence>
<keyword evidence="10 16" id="KW-1133">Transmembrane helix</keyword>
<comment type="catalytic activity">
    <reaction evidence="13">
        <text>a di-trans,poly-cis-dolichyl beta-D-mannosyl phosphate + L-threonyl-[protein] = 3-O-(alpha-D-mannosyl)-L-threonyl-[protein] + a di-trans,poly-cis-dolichyl phosphate + H(+)</text>
        <dbReference type="Rhea" id="RHEA:53396"/>
        <dbReference type="Rhea" id="RHEA-COMP:11060"/>
        <dbReference type="Rhea" id="RHEA-COMP:13547"/>
        <dbReference type="Rhea" id="RHEA-COMP:19498"/>
        <dbReference type="Rhea" id="RHEA-COMP:19501"/>
        <dbReference type="ChEBI" id="CHEBI:15378"/>
        <dbReference type="ChEBI" id="CHEBI:30013"/>
        <dbReference type="ChEBI" id="CHEBI:57683"/>
        <dbReference type="ChEBI" id="CHEBI:58211"/>
        <dbReference type="ChEBI" id="CHEBI:137323"/>
        <dbReference type="EC" id="2.4.1.109"/>
    </reaction>
</comment>
<evidence type="ECO:0000256" key="8">
    <source>
        <dbReference type="ARBA" id="ARBA00022737"/>
    </source>
</evidence>
<organism evidence="18 19">
    <name type="scientific">Microbotryum intermedium</name>
    <dbReference type="NCBI Taxonomy" id="269621"/>
    <lineage>
        <taxon>Eukaryota</taxon>
        <taxon>Fungi</taxon>
        <taxon>Dikarya</taxon>
        <taxon>Basidiomycota</taxon>
        <taxon>Pucciniomycotina</taxon>
        <taxon>Microbotryomycetes</taxon>
        <taxon>Microbotryales</taxon>
        <taxon>Microbotryaceae</taxon>
        <taxon>Microbotryum</taxon>
    </lineage>
</organism>
<dbReference type="EC" id="2.4.1.109" evidence="4"/>
<keyword evidence="8" id="KW-0677">Repeat</keyword>
<evidence type="ECO:0000256" key="5">
    <source>
        <dbReference type="ARBA" id="ARBA00022676"/>
    </source>
</evidence>
<dbReference type="PROSITE" id="PS50919">
    <property type="entry name" value="MIR"/>
    <property type="match status" value="3"/>
</dbReference>
<keyword evidence="5" id="KW-0328">Glycosyltransferase</keyword>
<dbReference type="InterPro" id="IPR016093">
    <property type="entry name" value="MIR_motif"/>
</dbReference>
<feature type="compositionally biased region" description="Basic and acidic residues" evidence="15">
    <location>
        <begin position="993"/>
        <end position="1010"/>
    </location>
</feature>
<evidence type="ECO:0000256" key="7">
    <source>
        <dbReference type="ARBA" id="ARBA00022692"/>
    </source>
</evidence>